<evidence type="ECO:0000256" key="11">
    <source>
        <dbReference type="ARBA" id="ARBA00022989"/>
    </source>
</evidence>
<dbReference type="AlphaFoldDB" id="A0AAW7Z9P9"/>
<name>A0AAW7Z9P9_9FIRM</name>
<dbReference type="Proteomes" id="UP001172911">
    <property type="component" value="Unassembled WGS sequence"/>
</dbReference>
<evidence type="ECO:0000256" key="2">
    <source>
        <dbReference type="ARBA" id="ARBA00004651"/>
    </source>
</evidence>
<evidence type="ECO:0000259" key="15">
    <source>
        <dbReference type="PROSITE" id="PS50109"/>
    </source>
</evidence>
<dbReference type="PRINTS" id="PR00344">
    <property type="entry name" value="BCTRLSENSOR"/>
</dbReference>
<dbReference type="EMBL" id="JARPTC010000002">
    <property type="protein sequence ID" value="MDO7785834.1"/>
    <property type="molecule type" value="Genomic_DNA"/>
</dbReference>
<keyword evidence="7 14" id="KW-0812">Transmembrane</keyword>
<evidence type="ECO:0000259" key="16">
    <source>
        <dbReference type="PROSITE" id="PS50885"/>
    </source>
</evidence>
<comment type="catalytic activity">
    <reaction evidence="1">
        <text>ATP + protein L-histidine = ADP + protein N-phospho-L-histidine.</text>
        <dbReference type="EC" id="2.7.13.3"/>
    </reaction>
</comment>
<keyword evidence="12" id="KW-0902">Two-component regulatory system</keyword>
<feature type="domain" description="HAMP" evidence="16">
    <location>
        <begin position="193"/>
        <end position="245"/>
    </location>
</feature>
<keyword evidence="5" id="KW-0597">Phosphoprotein</keyword>
<dbReference type="PROSITE" id="PS50109">
    <property type="entry name" value="HIS_KIN"/>
    <property type="match status" value="1"/>
</dbReference>
<dbReference type="CDD" id="cd00082">
    <property type="entry name" value="HisKA"/>
    <property type="match status" value="1"/>
</dbReference>
<dbReference type="InterPro" id="IPR004358">
    <property type="entry name" value="Sig_transdc_His_kin-like_C"/>
</dbReference>
<dbReference type="SUPFAM" id="SSF47384">
    <property type="entry name" value="Homodimeric domain of signal transducing histidine kinase"/>
    <property type="match status" value="1"/>
</dbReference>
<keyword evidence="10" id="KW-0067">ATP-binding</keyword>
<evidence type="ECO:0000313" key="17">
    <source>
        <dbReference type="EMBL" id="MDO7785834.1"/>
    </source>
</evidence>
<evidence type="ECO:0000256" key="14">
    <source>
        <dbReference type="SAM" id="Phobius"/>
    </source>
</evidence>
<dbReference type="SMART" id="SM00388">
    <property type="entry name" value="HisKA"/>
    <property type="match status" value="1"/>
</dbReference>
<protein>
    <recommendedName>
        <fullName evidence="3">histidine kinase</fullName>
        <ecNumber evidence="3">2.7.13.3</ecNumber>
    </recommendedName>
</protein>
<evidence type="ECO:0000256" key="3">
    <source>
        <dbReference type="ARBA" id="ARBA00012438"/>
    </source>
</evidence>
<gene>
    <name evidence="17" type="ORF">P6N53_01120</name>
</gene>
<sequence>MNKEKQTVKRRIFISNTRMVLVTLSLFLFVNMFVINLYEFKYKNSTISSSKLADNTEQIRNILTDWNPSPKEEAINNLATKLNRYGFSLGVEIDSEVVYSNTDFPVSKLINYIGDDLETDGKVHVYVQDYMTVLTLNNMNEKMNVFAIAGEYHEFLFPKNGLTTILILLLIDVIFCIGALIIISQIFTKRLIEYITNPLDVLSEGAKRMKEGNFSEPVKYKGDIEFEYVCDAFNEMQEHITKANADKESYEKARVEMVAGISHDLRTPLTAIRGTIKGLKDGVATTPESREKFLDTAYRRTIEMDRLLERLFYFSKLETGNMPLFFEKTEWSEYLEAYVKRYELLIENESIKIKIKDVKKGLFSNVDREQMKRILDNILENSKKYAETDKLEITINIFEEHAYAVLEISDNGCGVSEDKIPHIFEQFFRSDESRNIKEGNGLGLYIVKYLVDAMGGSVDAENSNGLTIRIRLPILDE</sequence>
<keyword evidence="9 17" id="KW-0418">Kinase</keyword>
<evidence type="ECO:0000313" key="18">
    <source>
        <dbReference type="Proteomes" id="UP001172911"/>
    </source>
</evidence>
<accession>A0AAW7Z9P9</accession>
<dbReference type="CDD" id="cd00075">
    <property type="entry name" value="HATPase"/>
    <property type="match status" value="1"/>
</dbReference>
<comment type="caution">
    <text evidence="17">The sequence shown here is derived from an EMBL/GenBank/DDBJ whole genome shotgun (WGS) entry which is preliminary data.</text>
</comment>
<feature type="domain" description="Histidine kinase" evidence="15">
    <location>
        <begin position="260"/>
        <end position="476"/>
    </location>
</feature>
<dbReference type="SMART" id="SM00304">
    <property type="entry name" value="HAMP"/>
    <property type="match status" value="1"/>
</dbReference>
<dbReference type="PROSITE" id="PS50885">
    <property type="entry name" value="HAMP"/>
    <property type="match status" value="1"/>
</dbReference>
<dbReference type="Gene3D" id="1.10.287.130">
    <property type="match status" value="1"/>
</dbReference>
<dbReference type="InterPro" id="IPR005467">
    <property type="entry name" value="His_kinase_dom"/>
</dbReference>
<reference evidence="17" key="1">
    <citation type="journal article" date="2023" name="J. Hazard. Mater.">
        <title>Anaerobic biodegradation of pyrene and benzo[a]pyrene by a new sulfate-reducing Desulforamulus aquiferis strain DSA.</title>
        <authorList>
            <person name="Zhang Z."/>
            <person name="Sun J."/>
            <person name="Gong X."/>
            <person name="Wang C."/>
            <person name="Wang H."/>
        </authorList>
    </citation>
    <scope>NUCLEOTIDE SEQUENCE</scope>
    <source>
        <strain evidence="17">DSA</strain>
    </source>
</reference>
<dbReference type="PANTHER" id="PTHR45528">
    <property type="entry name" value="SENSOR HISTIDINE KINASE CPXA"/>
    <property type="match status" value="1"/>
</dbReference>
<dbReference type="CDD" id="cd06225">
    <property type="entry name" value="HAMP"/>
    <property type="match status" value="1"/>
</dbReference>
<dbReference type="Gene3D" id="3.30.565.10">
    <property type="entry name" value="Histidine kinase-like ATPase, C-terminal domain"/>
    <property type="match status" value="1"/>
</dbReference>
<evidence type="ECO:0000256" key="4">
    <source>
        <dbReference type="ARBA" id="ARBA00022475"/>
    </source>
</evidence>
<dbReference type="GO" id="GO:0005886">
    <property type="term" value="C:plasma membrane"/>
    <property type="evidence" value="ECO:0007669"/>
    <property type="project" value="UniProtKB-SubCell"/>
</dbReference>
<dbReference type="RefSeq" id="WP_304540481.1">
    <property type="nucleotide sequence ID" value="NZ_JARPTC010000002.1"/>
</dbReference>
<dbReference type="GO" id="GO:0000155">
    <property type="term" value="F:phosphorelay sensor kinase activity"/>
    <property type="evidence" value="ECO:0007669"/>
    <property type="project" value="InterPro"/>
</dbReference>
<evidence type="ECO:0000256" key="6">
    <source>
        <dbReference type="ARBA" id="ARBA00022679"/>
    </source>
</evidence>
<evidence type="ECO:0000256" key="9">
    <source>
        <dbReference type="ARBA" id="ARBA00022777"/>
    </source>
</evidence>
<dbReference type="SUPFAM" id="SSF55874">
    <property type="entry name" value="ATPase domain of HSP90 chaperone/DNA topoisomerase II/histidine kinase"/>
    <property type="match status" value="1"/>
</dbReference>
<keyword evidence="13 14" id="KW-0472">Membrane</keyword>
<dbReference type="SUPFAM" id="SSF158472">
    <property type="entry name" value="HAMP domain-like"/>
    <property type="match status" value="1"/>
</dbReference>
<evidence type="ECO:0000256" key="13">
    <source>
        <dbReference type="ARBA" id="ARBA00023136"/>
    </source>
</evidence>
<dbReference type="Gene3D" id="6.10.340.10">
    <property type="match status" value="1"/>
</dbReference>
<dbReference type="PANTHER" id="PTHR45528:SF1">
    <property type="entry name" value="SENSOR HISTIDINE KINASE CPXA"/>
    <property type="match status" value="1"/>
</dbReference>
<dbReference type="Pfam" id="PF00512">
    <property type="entry name" value="HisKA"/>
    <property type="match status" value="1"/>
</dbReference>
<feature type="transmembrane region" description="Helical" evidence="14">
    <location>
        <begin position="162"/>
        <end position="183"/>
    </location>
</feature>
<evidence type="ECO:0000256" key="1">
    <source>
        <dbReference type="ARBA" id="ARBA00000085"/>
    </source>
</evidence>
<dbReference type="SMART" id="SM00387">
    <property type="entry name" value="HATPase_c"/>
    <property type="match status" value="1"/>
</dbReference>
<keyword evidence="6" id="KW-0808">Transferase</keyword>
<keyword evidence="11 14" id="KW-1133">Transmembrane helix</keyword>
<evidence type="ECO:0000256" key="12">
    <source>
        <dbReference type="ARBA" id="ARBA00023012"/>
    </source>
</evidence>
<organism evidence="17 18">
    <name type="scientific">Desulforamulus aquiferis</name>
    <dbReference type="NCBI Taxonomy" id="1397668"/>
    <lineage>
        <taxon>Bacteria</taxon>
        <taxon>Bacillati</taxon>
        <taxon>Bacillota</taxon>
        <taxon>Clostridia</taxon>
        <taxon>Eubacteriales</taxon>
        <taxon>Peptococcaceae</taxon>
        <taxon>Desulforamulus</taxon>
    </lineage>
</organism>
<keyword evidence="4" id="KW-1003">Cell membrane</keyword>
<proteinExistence type="predicted"/>
<dbReference type="InterPro" id="IPR036097">
    <property type="entry name" value="HisK_dim/P_sf"/>
</dbReference>
<dbReference type="InterPro" id="IPR003661">
    <property type="entry name" value="HisK_dim/P_dom"/>
</dbReference>
<comment type="subcellular location">
    <subcellularLocation>
        <location evidence="2">Cell membrane</location>
        <topology evidence="2">Multi-pass membrane protein</topology>
    </subcellularLocation>
</comment>
<dbReference type="InterPro" id="IPR003660">
    <property type="entry name" value="HAMP_dom"/>
</dbReference>
<keyword evidence="8" id="KW-0547">Nucleotide-binding</keyword>
<dbReference type="GO" id="GO:0005524">
    <property type="term" value="F:ATP binding"/>
    <property type="evidence" value="ECO:0007669"/>
    <property type="project" value="UniProtKB-KW"/>
</dbReference>
<evidence type="ECO:0000256" key="10">
    <source>
        <dbReference type="ARBA" id="ARBA00022840"/>
    </source>
</evidence>
<feature type="transmembrane region" description="Helical" evidence="14">
    <location>
        <begin position="20"/>
        <end position="38"/>
    </location>
</feature>
<dbReference type="InterPro" id="IPR050398">
    <property type="entry name" value="HssS/ArlS-like"/>
</dbReference>
<dbReference type="InterPro" id="IPR036890">
    <property type="entry name" value="HATPase_C_sf"/>
</dbReference>
<dbReference type="Pfam" id="PF02518">
    <property type="entry name" value="HATPase_c"/>
    <property type="match status" value="1"/>
</dbReference>
<evidence type="ECO:0000256" key="7">
    <source>
        <dbReference type="ARBA" id="ARBA00022692"/>
    </source>
</evidence>
<evidence type="ECO:0000256" key="8">
    <source>
        <dbReference type="ARBA" id="ARBA00022741"/>
    </source>
</evidence>
<reference evidence="17" key="2">
    <citation type="submission" date="2023-03" db="EMBL/GenBank/DDBJ databases">
        <authorList>
            <person name="Zhang Z."/>
        </authorList>
    </citation>
    <scope>NUCLEOTIDE SEQUENCE</scope>
    <source>
        <strain evidence="17">DSA</strain>
    </source>
</reference>
<dbReference type="EC" id="2.7.13.3" evidence="3"/>
<keyword evidence="18" id="KW-1185">Reference proteome</keyword>
<dbReference type="InterPro" id="IPR003594">
    <property type="entry name" value="HATPase_dom"/>
</dbReference>
<evidence type="ECO:0000256" key="5">
    <source>
        <dbReference type="ARBA" id="ARBA00022553"/>
    </source>
</evidence>
<dbReference type="Pfam" id="PF00672">
    <property type="entry name" value="HAMP"/>
    <property type="match status" value="1"/>
</dbReference>